<evidence type="ECO:0000313" key="3">
    <source>
        <dbReference type="EMBL" id="TKW38982.1"/>
    </source>
</evidence>
<keyword evidence="1" id="KW-0238">DNA-binding</keyword>
<dbReference type="Proteomes" id="UP000298652">
    <property type="component" value="Chromosome 1"/>
</dbReference>
<dbReference type="AlphaFoldDB" id="A0A4U6W9G5"/>
<gene>
    <name evidence="3" type="ORF">SEVIR_1G150700v2</name>
</gene>
<dbReference type="EMBL" id="CM016552">
    <property type="protein sequence ID" value="TKW38982.1"/>
    <property type="molecule type" value="Genomic_DNA"/>
</dbReference>
<dbReference type="PANTHER" id="PTHR47165">
    <property type="entry name" value="OS03G0429900 PROTEIN"/>
    <property type="match status" value="1"/>
</dbReference>
<protein>
    <recommendedName>
        <fullName evidence="2">Replication protein A OB domain-containing protein</fullName>
    </recommendedName>
</protein>
<evidence type="ECO:0000256" key="1">
    <source>
        <dbReference type="ARBA" id="ARBA00023125"/>
    </source>
</evidence>
<dbReference type="OMA" id="SIYVISW"/>
<organism evidence="3 4">
    <name type="scientific">Setaria viridis</name>
    <name type="common">Green bristlegrass</name>
    <name type="synonym">Setaria italica subsp. viridis</name>
    <dbReference type="NCBI Taxonomy" id="4556"/>
    <lineage>
        <taxon>Eukaryota</taxon>
        <taxon>Viridiplantae</taxon>
        <taxon>Streptophyta</taxon>
        <taxon>Embryophyta</taxon>
        <taxon>Tracheophyta</taxon>
        <taxon>Spermatophyta</taxon>
        <taxon>Magnoliopsida</taxon>
        <taxon>Liliopsida</taxon>
        <taxon>Poales</taxon>
        <taxon>Poaceae</taxon>
        <taxon>PACMAD clade</taxon>
        <taxon>Panicoideae</taxon>
        <taxon>Panicodae</taxon>
        <taxon>Paniceae</taxon>
        <taxon>Cenchrinae</taxon>
        <taxon>Setaria</taxon>
    </lineage>
</organism>
<feature type="domain" description="Replication protein A OB" evidence="2">
    <location>
        <begin position="90"/>
        <end position="149"/>
    </location>
</feature>
<dbReference type="Pfam" id="PF16900">
    <property type="entry name" value="REPA_OB_2"/>
    <property type="match status" value="1"/>
</dbReference>
<name>A0A4U6W9G5_SETVI</name>
<reference evidence="3" key="1">
    <citation type="submission" date="2019-03" db="EMBL/GenBank/DDBJ databases">
        <title>WGS assembly of Setaria viridis.</title>
        <authorList>
            <person name="Huang P."/>
            <person name="Jenkins J."/>
            <person name="Grimwood J."/>
            <person name="Barry K."/>
            <person name="Healey A."/>
            <person name="Mamidi S."/>
            <person name="Sreedasyam A."/>
            <person name="Shu S."/>
            <person name="Feldman M."/>
            <person name="Wu J."/>
            <person name="Yu Y."/>
            <person name="Chen C."/>
            <person name="Johnson J."/>
            <person name="Rokhsar D."/>
            <person name="Baxter I."/>
            <person name="Schmutz J."/>
            <person name="Brutnell T."/>
            <person name="Kellogg E."/>
        </authorList>
    </citation>
    <scope>NUCLEOTIDE SEQUENCE [LARGE SCALE GENOMIC DNA]</scope>
</reference>
<dbReference type="GO" id="GO:0003677">
    <property type="term" value="F:DNA binding"/>
    <property type="evidence" value="ECO:0007669"/>
    <property type="project" value="UniProtKB-KW"/>
</dbReference>
<proteinExistence type="predicted"/>
<dbReference type="Gene3D" id="2.40.50.140">
    <property type="entry name" value="Nucleic acid-binding proteins"/>
    <property type="match status" value="2"/>
</dbReference>
<dbReference type="SUPFAM" id="SSF50249">
    <property type="entry name" value="Nucleic acid-binding proteins"/>
    <property type="match status" value="2"/>
</dbReference>
<dbReference type="Gramene" id="TKW38982">
    <property type="protein sequence ID" value="TKW38982"/>
    <property type="gene ID" value="SEVIR_1G150700v2"/>
</dbReference>
<dbReference type="InterPro" id="IPR012340">
    <property type="entry name" value="NA-bd_OB-fold"/>
</dbReference>
<evidence type="ECO:0000259" key="2">
    <source>
        <dbReference type="Pfam" id="PF16900"/>
    </source>
</evidence>
<dbReference type="PANTHER" id="PTHR47165:SF4">
    <property type="entry name" value="OS03G0429900 PROTEIN"/>
    <property type="match status" value="1"/>
</dbReference>
<keyword evidence="4" id="KW-1185">Reference proteome</keyword>
<accession>A0A4U6W9G5</accession>
<sequence>MFRGTIGLSQVGGRDVDKVRSAIEEGGVYSFSKFLVVNMKPSYKPFCAKYMIKLTPWTKMDRVEPVVESFPRFVFHLLPLFDLSLRVGNQAYFIDVMAMIVGVFDVTHIQVGSNLVDTPRRVIGLKDLSGVEMKLVLWGNRANEFDAEAVHLLGKETLSGGPACKWYLNEDIAETDELCESFLCTVTVVRISTAQPWWFLSYARCYKASAPYGSEYRCSGGCTSTTVVPKYCLCLICSDGTAAAEFVLFGRVAQQVVGQPIMSLMKSDGIPREIATIVSQKFTFAVSVS</sequence>
<dbReference type="InterPro" id="IPR031657">
    <property type="entry name" value="REPA_OB_2"/>
</dbReference>
<evidence type="ECO:0000313" key="4">
    <source>
        <dbReference type="Proteomes" id="UP000298652"/>
    </source>
</evidence>